<reference evidence="3" key="1">
    <citation type="journal article" date="2014" name="Int. J. Syst. Evol. Microbiol.">
        <title>Complete genome sequence of Corynebacterium casei LMG S-19264T (=DSM 44701T), isolated from a smear-ripened cheese.</title>
        <authorList>
            <consortium name="US DOE Joint Genome Institute (JGI-PGF)"/>
            <person name="Walter F."/>
            <person name="Albersmeier A."/>
            <person name="Kalinowski J."/>
            <person name="Ruckert C."/>
        </authorList>
    </citation>
    <scope>NUCLEOTIDE SEQUENCE</scope>
    <source>
        <strain evidence="3">CGMCC 4.3508</strain>
    </source>
</reference>
<dbReference type="InterPro" id="IPR041219">
    <property type="entry name" value="Phage_lysozyme2"/>
</dbReference>
<dbReference type="RefSeq" id="WP_058856367.1">
    <property type="nucleotide sequence ID" value="NZ_BMMH01000013.1"/>
</dbReference>
<dbReference type="EMBL" id="BMMH01000013">
    <property type="protein sequence ID" value="GGL31904.1"/>
    <property type="molecule type" value="Genomic_DNA"/>
</dbReference>
<name>A0A917RTV3_9NOCA</name>
<feature type="domain" description="Phage tail lysozyme" evidence="2">
    <location>
        <begin position="237"/>
        <end position="368"/>
    </location>
</feature>
<evidence type="ECO:0000256" key="1">
    <source>
        <dbReference type="SAM" id="MobiDB-lite"/>
    </source>
</evidence>
<evidence type="ECO:0000259" key="2">
    <source>
        <dbReference type="Pfam" id="PF18013"/>
    </source>
</evidence>
<dbReference type="AlphaFoldDB" id="A0A917RTV3"/>
<feature type="region of interest" description="Disordered" evidence="1">
    <location>
        <begin position="183"/>
        <end position="210"/>
    </location>
</feature>
<proteinExistence type="predicted"/>
<gene>
    <name evidence="3" type="ORF">GCM10011588_53300</name>
</gene>
<dbReference type="Gene3D" id="1.10.530.10">
    <property type="match status" value="1"/>
</dbReference>
<accession>A0A917RTV3</accession>
<keyword evidence="4" id="KW-1185">Reference proteome</keyword>
<dbReference type="Pfam" id="PF18013">
    <property type="entry name" value="Phage_lysozyme2"/>
    <property type="match status" value="1"/>
</dbReference>
<sequence length="382" mass="41158">MSPDGTKRLGDLHKLPDCAPEGLRALVGLAEGIIQEQVELLGSGKPSKAPDLRELLREQGIDKPEDQSTMITEYTKHKTEVDEVKSAYQGKDDGIVVKTAGIGEVVTDAYDVIDASVGDLNEKIDAAWSVHTWTDSEGKVHHGVPQHIVDGVFTEVWDTLNTTFEQVNGVSDQAAAAAVTITGDDPSVSPMRGTNGGVQPASYSGSTPGRTPWSANASPISVNSAPLSAGAERDLVMKMMDHLVNKLGFTPAQAAGIIGNAKHESNFNVGAEGDLNLADTAHGIFQWRGGRYAGLVRYASENGKDLNKWETHLDYMAHELRNNNSYQKAENLIEANKNDPSQVAWAFDRHYEISSGHSTPARQAYAVSTLETWNKAQQTAAV</sequence>
<protein>
    <recommendedName>
        <fullName evidence="2">Phage tail lysozyme domain-containing protein</fullName>
    </recommendedName>
</protein>
<organism evidence="3 4">
    <name type="scientific">Nocardia jinanensis</name>
    <dbReference type="NCBI Taxonomy" id="382504"/>
    <lineage>
        <taxon>Bacteria</taxon>
        <taxon>Bacillati</taxon>
        <taxon>Actinomycetota</taxon>
        <taxon>Actinomycetes</taxon>
        <taxon>Mycobacteriales</taxon>
        <taxon>Nocardiaceae</taxon>
        <taxon>Nocardia</taxon>
    </lineage>
</organism>
<feature type="compositionally biased region" description="Polar residues" evidence="1">
    <location>
        <begin position="201"/>
        <end position="210"/>
    </location>
</feature>
<dbReference type="Proteomes" id="UP000638263">
    <property type="component" value="Unassembled WGS sequence"/>
</dbReference>
<reference evidence="3" key="2">
    <citation type="submission" date="2020-09" db="EMBL/GenBank/DDBJ databases">
        <authorList>
            <person name="Sun Q."/>
            <person name="Zhou Y."/>
        </authorList>
    </citation>
    <scope>NUCLEOTIDE SEQUENCE</scope>
    <source>
        <strain evidence="3">CGMCC 4.3508</strain>
    </source>
</reference>
<evidence type="ECO:0000313" key="4">
    <source>
        <dbReference type="Proteomes" id="UP000638263"/>
    </source>
</evidence>
<comment type="caution">
    <text evidence="3">The sequence shown here is derived from an EMBL/GenBank/DDBJ whole genome shotgun (WGS) entry which is preliminary data.</text>
</comment>
<evidence type="ECO:0000313" key="3">
    <source>
        <dbReference type="EMBL" id="GGL31904.1"/>
    </source>
</evidence>